<dbReference type="Proteomes" id="UP000515708">
    <property type="component" value="Chromosome"/>
</dbReference>
<dbReference type="Gene3D" id="1.10.357.10">
    <property type="entry name" value="Tetracycline Repressor, domain 2"/>
    <property type="match status" value="1"/>
</dbReference>
<accession>A0A7D8ABM0</accession>
<dbReference type="RefSeq" id="WP_182255760.1">
    <property type="nucleotide sequence ID" value="NZ_CP043732.1"/>
</dbReference>
<dbReference type="PRINTS" id="PR00455">
    <property type="entry name" value="HTHTETR"/>
</dbReference>
<reference evidence="4 5" key="1">
    <citation type="journal article" date="2020" name="Front. Microbiol.">
        <title>Design of Bacterial Strain-Specific qPCR Assays Using NGS Data and Publicly Available Resources and Its Application to Track Biocontrol Strains.</title>
        <authorList>
            <person name="Hernandez I."/>
            <person name="Sant C."/>
            <person name="Martinez R."/>
            <person name="Fernandez C."/>
        </authorList>
    </citation>
    <scope>NUCLEOTIDE SEQUENCE [LARGE SCALE GENOMIC DNA]</scope>
    <source>
        <strain evidence="4 5">B24</strain>
    </source>
</reference>
<dbReference type="GO" id="GO:0003700">
    <property type="term" value="F:DNA-binding transcription factor activity"/>
    <property type="evidence" value="ECO:0007669"/>
    <property type="project" value="TreeGrafter"/>
</dbReference>
<dbReference type="InterPro" id="IPR009057">
    <property type="entry name" value="Homeodomain-like_sf"/>
</dbReference>
<dbReference type="PROSITE" id="PS50977">
    <property type="entry name" value="HTH_TETR_2"/>
    <property type="match status" value="1"/>
</dbReference>
<dbReference type="PANTHER" id="PTHR30055">
    <property type="entry name" value="HTH-TYPE TRANSCRIPTIONAL REGULATOR RUTR"/>
    <property type="match status" value="1"/>
</dbReference>
<organism evidence="4 5">
    <name type="scientific">Microbacterium esteraromaticum</name>
    <dbReference type="NCBI Taxonomy" id="57043"/>
    <lineage>
        <taxon>Bacteria</taxon>
        <taxon>Bacillati</taxon>
        <taxon>Actinomycetota</taxon>
        <taxon>Actinomycetes</taxon>
        <taxon>Micrococcales</taxon>
        <taxon>Microbacteriaceae</taxon>
        <taxon>Microbacterium</taxon>
    </lineage>
</organism>
<dbReference type="Pfam" id="PF17933">
    <property type="entry name" value="TetR_C_25"/>
    <property type="match status" value="1"/>
</dbReference>
<evidence type="ECO:0000313" key="4">
    <source>
        <dbReference type="EMBL" id="QMU96864.1"/>
    </source>
</evidence>
<dbReference type="InterPro" id="IPR050109">
    <property type="entry name" value="HTH-type_TetR-like_transc_reg"/>
</dbReference>
<proteinExistence type="predicted"/>
<dbReference type="EMBL" id="CP043732">
    <property type="protein sequence ID" value="QMU96864.1"/>
    <property type="molecule type" value="Genomic_DNA"/>
</dbReference>
<protein>
    <submittedName>
        <fullName evidence="4">TetR/AcrR family transcriptional regulator</fullName>
    </submittedName>
</protein>
<sequence length="227" mass="24536">MRSASDDLTARARIREAAIRAFARDGFDATSMRAIAKDAGVSAALIVHHFGDKSSLRAACDDYVLAAFLDDKHELIEAPTADRIRAALNDVERYGPYVDYLGRMLSDSSPAADRLFDEIIEVTRSVLDEQRAAGLLVEMSDPEMTTLLVAMMGLAPVMMRTQIGRVLGQDQLSPAGMLRTTLPTLELLTHGIYSSTAFLDGARQAVASAAEQFTETRTPKPTEGGAS</sequence>
<gene>
    <name evidence="4" type="ORF">FVO59_06235</name>
</gene>
<evidence type="ECO:0000259" key="3">
    <source>
        <dbReference type="PROSITE" id="PS50977"/>
    </source>
</evidence>
<dbReference type="GO" id="GO:0000976">
    <property type="term" value="F:transcription cis-regulatory region binding"/>
    <property type="evidence" value="ECO:0007669"/>
    <property type="project" value="TreeGrafter"/>
</dbReference>
<keyword evidence="1 2" id="KW-0238">DNA-binding</keyword>
<dbReference type="SUPFAM" id="SSF46689">
    <property type="entry name" value="Homeodomain-like"/>
    <property type="match status" value="1"/>
</dbReference>
<feature type="DNA-binding region" description="H-T-H motif" evidence="2">
    <location>
        <begin position="31"/>
        <end position="50"/>
    </location>
</feature>
<dbReference type="PANTHER" id="PTHR30055:SF226">
    <property type="entry name" value="HTH-TYPE TRANSCRIPTIONAL REGULATOR PKSA"/>
    <property type="match status" value="1"/>
</dbReference>
<dbReference type="InterPro" id="IPR001647">
    <property type="entry name" value="HTH_TetR"/>
</dbReference>
<name>A0A7D8ABM0_9MICO</name>
<dbReference type="AlphaFoldDB" id="A0A7D8ABM0"/>
<evidence type="ECO:0000313" key="5">
    <source>
        <dbReference type="Proteomes" id="UP000515708"/>
    </source>
</evidence>
<evidence type="ECO:0000256" key="1">
    <source>
        <dbReference type="ARBA" id="ARBA00023125"/>
    </source>
</evidence>
<feature type="domain" description="HTH tetR-type" evidence="3">
    <location>
        <begin position="8"/>
        <end position="68"/>
    </location>
</feature>
<evidence type="ECO:0000256" key="2">
    <source>
        <dbReference type="PROSITE-ProRule" id="PRU00335"/>
    </source>
</evidence>
<dbReference type="Pfam" id="PF00440">
    <property type="entry name" value="TetR_N"/>
    <property type="match status" value="1"/>
</dbReference>
<dbReference type="InterPro" id="IPR041484">
    <property type="entry name" value="TetR_C_25"/>
</dbReference>